<dbReference type="CDD" id="cd00130">
    <property type="entry name" value="PAS"/>
    <property type="match status" value="1"/>
</dbReference>
<dbReference type="SUPFAM" id="SSF55785">
    <property type="entry name" value="PYP-like sensor domain (PAS domain)"/>
    <property type="match status" value="1"/>
</dbReference>
<evidence type="ECO:0000256" key="5">
    <source>
        <dbReference type="ARBA" id="ARBA00023242"/>
    </source>
</evidence>
<dbReference type="GO" id="GO:0000122">
    <property type="term" value="P:negative regulation of transcription by RNA polymerase II"/>
    <property type="evidence" value="ECO:0007669"/>
    <property type="project" value="TreeGrafter"/>
</dbReference>
<dbReference type="SMART" id="SM00091">
    <property type="entry name" value="PAS"/>
    <property type="match status" value="2"/>
</dbReference>
<dbReference type="RefSeq" id="XP_024080858.1">
    <property type="nucleotide sequence ID" value="XM_024225090.1"/>
</dbReference>
<feature type="compositionally biased region" description="Basic and acidic residues" evidence="7">
    <location>
        <begin position="15"/>
        <end position="27"/>
    </location>
</feature>
<feature type="compositionally biased region" description="Polar residues" evidence="7">
    <location>
        <begin position="761"/>
        <end position="779"/>
    </location>
</feature>
<dbReference type="CTD" id="31251"/>
<dbReference type="NCBIfam" id="TIGR00229">
    <property type="entry name" value="sensory_box"/>
    <property type="match status" value="1"/>
</dbReference>
<evidence type="ECO:0000256" key="1">
    <source>
        <dbReference type="ARBA" id="ARBA00004123"/>
    </source>
</evidence>
<dbReference type="EnsemblMetazoa" id="XM_024225090.1">
    <property type="protein sequence ID" value="XP_024080858.1"/>
    <property type="gene ID" value="LOC106667354"/>
</dbReference>
<dbReference type="AlphaFoldDB" id="A0A8I6SGH1"/>
<evidence type="ECO:0000313" key="10">
    <source>
        <dbReference type="Proteomes" id="UP000494040"/>
    </source>
</evidence>
<feature type="region of interest" description="Disordered" evidence="7">
    <location>
        <begin position="1072"/>
        <end position="1094"/>
    </location>
</feature>
<comment type="subcellular location">
    <subcellularLocation>
        <location evidence="1">Nucleus</location>
    </subcellularLocation>
</comment>
<dbReference type="InterPro" id="IPR000014">
    <property type="entry name" value="PAS"/>
</dbReference>
<dbReference type="Gene3D" id="1.20.5.770">
    <property type="entry name" value="Single helix bin"/>
    <property type="match status" value="1"/>
</dbReference>
<feature type="compositionally biased region" description="Polar residues" evidence="7">
    <location>
        <begin position="1"/>
        <end position="11"/>
    </location>
</feature>
<evidence type="ECO:0000259" key="8">
    <source>
        <dbReference type="PROSITE" id="PS50112"/>
    </source>
</evidence>
<feature type="region of interest" description="Disordered" evidence="7">
    <location>
        <begin position="692"/>
        <end position="715"/>
    </location>
</feature>
<feature type="compositionally biased region" description="Basic residues" evidence="7">
    <location>
        <begin position="83"/>
        <end position="96"/>
    </location>
</feature>
<dbReference type="GO" id="GO:0000976">
    <property type="term" value="F:transcription cis-regulatory region binding"/>
    <property type="evidence" value="ECO:0007669"/>
    <property type="project" value="TreeGrafter"/>
</dbReference>
<dbReference type="PANTHER" id="PTHR11269:SF16">
    <property type="entry name" value="PERIOD CIRCADIAN PROTEIN"/>
    <property type="match status" value="1"/>
</dbReference>
<dbReference type="Gene3D" id="3.30.450.20">
    <property type="entry name" value="PAS domain"/>
    <property type="match status" value="2"/>
</dbReference>
<evidence type="ECO:0000256" key="2">
    <source>
        <dbReference type="ARBA" id="ARBA00022553"/>
    </source>
</evidence>
<feature type="region of interest" description="Disordered" evidence="7">
    <location>
        <begin position="601"/>
        <end position="669"/>
    </location>
</feature>
<dbReference type="GO" id="GO:0032922">
    <property type="term" value="P:circadian regulation of gene expression"/>
    <property type="evidence" value="ECO:0007669"/>
    <property type="project" value="TreeGrafter"/>
</dbReference>
<feature type="compositionally biased region" description="Low complexity" evidence="7">
    <location>
        <begin position="651"/>
        <end position="664"/>
    </location>
</feature>
<dbReference type="GO" id="GO:0043153">
    <property type="term" value="P:entrainment of circadian clock by photoperiod"/>
    <property type="evidence" value="ECO:0007669"/>
    <property type="project" value="TreeGrafter"/>
</dbReference>
<dbReference type="PANTHER" id="PTHR11269">
    <property type="entry name" value="PERIOD CIRCADIAN PROTEIN"/>
    <property type="match status" value="1"/>
</dbReference>
<evidence type="ECO:0000256" key="4">
    <source>
        <dbReference type="ARBA" id="ARBA00023108"/>
    </source>
</evidence>
<dbReference type="GO" id="GO:0005634">
    <property type="term" value="C:nucleus"/>
    <property type="evidence" value="ECO:0007669"/>
    <property type="project" value="UniProtKB-SubCell"/>
</dbReference>
<keyword evidence="2" id="KW-0597">Phosphoprotein</keyword>
<keyword evidence="10" id="KW-1185">Reference proteome</keyword>
<proteinExistence type="predicted"/>
<evidence type="ECO:0000256" key="6">
    <source>
        <dbReference type="ARBA" id="ARBA00040849"/>
    </source>
</evidence>
<dbReference type="GO" id="GO:0001222">
    <property type="term" value="F:transcription corepressor binding"/>
    <property type="evidence" value="ECO:0007669"/>
    <property type="project" value="TreeGrafter"/>
</dbReference>
<dbReference type="InterPro" id="IPR022728">
    <property type="entry name" value="Period_circadian-like_C"/>
</dbReference>
<dbReference type="PROSITE" id="PS50112">
    <property type="entry name" value="PAS"/>
    <property type="match status" value="1"/>
</dbReference>
<feature type="compositionally biased region" description="Basic and acidic residues" evidence="7">
    <location>
        <begin position="971"/>
        <end position="986"/>
    </location>
</feature>
<evidence type="ECO:0000256" key="3">
    <source>
        <dbReference type="ARBA" id="ARBA00022737"/>
    </source>
</evidence>
<name>A0A8I6SGH1_CIMLE</name>
<dbReference type="Pfam" id="PF14598">
    <property type="entry name" value="PAS_11"/>
    <property type="match status" value="1"/>
</dbReference>
<protein>
    <recommendedName>
        <fullName evidence="6">Period circadian protein</fullName>
    </recommendedName>
</protein>
<dbReference type="OMA" id="SYPSCTQ"/>
<feature type="region of interest" description="Disordered" evidence="7">
    <location>
        <begin position="1"/>
        <end position="103"/>
    </location>
</feature>
<evidence type="ECO:0000256" key="7">
    <source>
        <dbReference type="SAM" id="MobiDB-lite"/>
    </source>
</evidence>
<feature type="compositionally biased region" description="Low complexity" evidence="7">
    <location>
        <begin position="34"/>
        <end position="72"/>
    </location>
</feature>
<dbReference type="Pfam" id="PF12114">
    <property type="entry name" value="Period_C"/>
    <property type="match status" value="1"/>
</dbReference>
<dbReference type="InterPro" id="IPR035965">
    <property type="entry name" value="PAS-like_dom_sf"/>
</dbReference>
<dbReference type="OrthoDB" id="7788983at2759"/>
<dbReference type="FunFam" id="3.30.450.20:FF:000066">
    <property type="entry name" value="Period circadian protein"/>
    <property type="match status" value="1"/>
</dbReference>
<feature type="region of interest" description="Disordered" evidence="7">
    <location>
        <begin position="565"/>
        <end position="586"/>
    </location>
</feature>
<dbReference type="GO" id="GO:0005737">
    <property type="term" value="C:cytoplasm"/>
    <property type="evidence" value="ECO:0007669"/>
    <property type="project" value="TreeGrafter"/>
</dbReference>
<evidence type="ECO:0000313" key="9">
    <source>
        <dbReference type="EnsemblMetazoa" id="XP_024080858.1"/>
    </source>
</evidence>
<dbReference type="InterPro" id="IPR050760">
    <property type="entry name" value="Period_circadian_regulator"/>
</dbReference>
<accession>A0A8I6SGH1</accession>
<reference evidence="9" key="1">
    <citation type="submission" date="2022-01" db="UniProtKB">
        <authorList>
            <consortium name="EnsemblMetazoa"/>
        </authorList>
    </citation>
    <scope>IDENTIFICATION</scope>
</reference>
<feature type="compositionally biased region" description="Polar residues" evidence="7">
    <location>
        <begin position="574"/>
        <end position="586"/>
    </location>
</feature>
<feature type="region of interest" description="Disordered" evidence="7">
    <location>
        <begin position="971"/>
        <end position="995"/>
    </location>
</feature>
<sequence length="1119" mass="124958">MDQGASPNSSDMDVDQIRTRSDVEETATHNTKVSDSGYSNSCSNSQSQRSSGSSKSRHSTSSGSSGYCGRTSPLNINDGGAQAKRKEKEHKKKKNKNNSSASSVQQLLVEEANNNTPQQNEDDKNGNQLMDTSVLPIDNDVLQIAILSQTLSSMKKMKHQILDESAGSPGETPNLPIIDINLDQLASGIKQESLEEDELKIVVSMSDGVVVFTSGLATVLDYPKEMWLGRSLIDFVQPKHRATFAGHITTAIANLRPVFDAGSNTNQKNVFFCCLRMYRGLKSTGFNVSEKSVPYLPCQLSLTFQELTAKGETVAKEYLIITATPVRSAYKCRWQAFSPTVGRDSSTPFFLADPVETNVSPKFMTRHSASCQLNHLDPEVLPYFGYLPQDLLGRSILDFYHPEDLHFIKEVYEAVMKEQGHPFRSKPYRFRCQNGDYALVETELSSFINPWSRKLEFIIGQHSVLRGPRNPDVVTPVSIPEPLQISAEVLKETKIVQEEIKCLLNETVVRTSETAKQQVSKRCKDLAAFMENLMDEITKPPDLKVDVPIEEQSFSERDSVMLGEISPHHDYYDSKSSSETPPSYNQLNYNENIQRFFESKPKTTLSEESADPKNGSAIGEGGKISPVINLSTMSKSGGSGTSPWQSTESHGNSGETTTNTSNNTLQSCKPPTLTEQLLIRCLLDRHNEDMEKQMVQKHREMRNKSDRDSKVKERLKDKVQDMSKGCFNTEEQLCCPSSGHHGLKRSGSHSWDGEPYKSIKASHTNNGQTQASSSEQTAALPQPSNPSKPKETNQPSLWPPFSVSLTPVQSSRQDYSGFASALMPMYYVTNPRPEGASPYHQHPAYLTQQLQYVPSMLYHPIMFGTPPMMYSPLTVYPSPVYPGANGERTTLLQQTRTAAQGTSNKVEHGSQHSQMAATHQDKTGLLNERIQVNARSDQKTDPEADSTETSVPCDDSSYHSSFYSFLKTDKSDSSLKSSSENDKTEEVSWPTSSKPRPIRKVAPWVEDINVTPELILRYQLEERELDEVLKEDLLLLERIHQPNLVNDQLNQMYIDLELEGLSKQLTLEELSSSSELSNDEAKPTSYSAQQKKTRSYMEYDRMTILFEEDAPMPPPPLSA</sequence>
<keyword evidence="3" id="KW-0677">Repeat</keyword>
<dbReference type="GeneID" id="106667354"/>
<keyword evidence="4" id="KW-0090">Biological rhythms</keyword>
<feature type="region of interest" description="Disordered" evidence="7">
    <location>
        <begin position="895"/>
        <end position="956"/>
    </location>
</feature>
<keyword evidence="5" id="KW-0539">Nucleus</keyword>
<organism evidence="9 10">
    <name type="scientific">Cimex lectularius</name>
    <name type="common">Bed bug</name>
    <name type="synonym">Acanthia lectularia</name>
    <dbReference type="NCBI Taxonomy" id="79782"/>
    <lineage>
        <taxon>Eukaryota</taxon>
        <taxon>Metazoa</taxon>
        <taxon>Ecdysozoa</taxon>
        <taxon>Arthropoda</taxon>
        <taxon>Hexapoda</taxon>
        <taxon>Insecta</taxon>
        <taxon>Pterygota</taxon>
        <taxon>Neoptera</taxon>
        <taxon>Paraneoptera</taxon>
        <taxon>Hemiptera</taxon>
        <taxon>Heteroptera</taxon>
        <taxon>Panheteroptera</taxon>
        <taxon>Cimicomorpha</taxon>
        <taxon>Cimicidae</taxon>
        <taxon>Cimex</taxon>
    </lineage>
</organism>
<feature type="domain" description="PAS" evidence="8">
    <location>
        <begin position="355"/>
        <end position="419"/>
    </location>
</feature>
<dbReference type="Proteomes" id="UP000494040">
    <property type="component" value="Unassembled WGS sequence"/>
</dbReference>
<feature type="region of interest" description="Disordered" evidence="7">
    <location>
        <begin position="737"/>
        <end position="804"/>
    </location>
</feature>